<comment type="caution">
    <text evidence="11">The sequence shown here is derived from an EMBL/GenBank/DDBJ whole genome shotgun (WGS) entry which is preliminary data.</text>
</comment>
<sequence>MALLTPTLSVVILCVLFLFFVVLSRRKRASMLPPGPPRIPILGNLRQMPTAEAPLIFHKLAETYGDVMYLEVPGQSMIILDSLRAAEDLLEHRSLIYSDRPQFPLLEIFGWKAALTMLPYGRKFAKHRQMHQAYLNRHKCADYLSLQLQEAQTLTNNLLNSKPSGYESCLSRFSTGIIARIVAGHTIRSNEDAYLSLSSRVSQAVLSAGVPGATAIDFFPILQHFPRWFPGTYYMSVAEKWRPVVQESYDYPVQSVKREMESGQAKPSFILTQLQKMEAWDSVTKEDEDDLKGAATSSSLSTFVLAMVLHPSVQVKAQEELDRVIGKGRLPEFSDREKLPYVECVFQEIFRWLPGVPLGIPHRCTEDNIYRGMLIPAGSIVFPNIKGMSLDANIYSNPTAFYPERYLPKPAGLAEPHFPAKFGFGRRICTGQYLGDNSVWIAIATILASCTITNALDEQGNKIVPEGTSDTFQAIHTRTSALSNHAPLRLNS</sequence>
<dbReference type="AlphaFoldDB" id="A0A8H6XYV5"/>
<feature type="binding site" description="axial binding residue" evidence="9">
    <location>
        <position position="429"/>
    </location>
    <ligand>
        <name>heme</name>
        <dbReference type="ChEBI" id="CHEBI:30413"/>
    </ligand>
    <ligandPart>
        <name>Fe</name>
        <dbReference type="ChEBI" id="CHEBI:18248"/>
    </ligandPart>
</feature>
<keyword evidence="8" id="KW-0503">Monooxygenase</keyword>
<evidence type="ECO:0000256" key="4">
    <source>
        <dbReference type="ARBA" id="ARBA00022617"/>
    </source>
</evidence>
<dbReference type="CDD" id="cd11065">
    <property type="entry name" value="CYP64-like"/>
    <property type="match status" value="1"/>
</dbReference>
<dbReference type="GO" id="GO:0016705">
    <property type="term" value="F:oxidoreductase activity, acting on paired donors, with incorporation or reduction of molecular oxygen"/>
    <property type="evidence" value="ECO:0007669"/>
    <property type="project" value="InterPro"/>
</dbReference>
<evidence type="ECO:0000256" key="3">
    <source>
        <dbReference type="ARBA" id="ARBA00010617"/>
    </source>
</evidence>
<keyword evidence="10" id="KW-1133">Transmembrane helix</keyword>
<dbReference type="InterPro" id="IPR036396">
    <property type="entry name" value="Cyt_P450_sf"/>
</dbReference>
<name>A0A8H6XYV5_9AGAR</name>
<evidence type="ECO:0000256" key="8">
    <source>
        <dbReference type="ARBA" id="ARBA00023033"/>
    </source>
</evidence>
<organism evidence="11 12">
    <name type="scientific">Mycena venus</name>
    <dbReference type="NCBI Taxonomy" id="2733690"/>
    <lineage>
        <taxon>Eukaryota</taxon>
        <taxon>Fungi</taxon>
        <taxon>Dikarya</taxon>
        <taxon>Basidiomycota</taxon>
        <taxon>Agaricomycotina</taxon>
        <taxon>Agaricomycetes</taxon>
        <taxon>Agaricomycetidae</taxon>
        <taxon>Agaricales</taxon>
        <taxon>Marasmiineae</taxon>
        <taxon>Mycenaceae</taxon>
        <taxon>Mycena</taxon>
    </lineage>
</organism>
<keyword evidence="5 9" id="KW-0479">Metal-binding</keyword>
<comment type="cofactor">
    <cofactor evidence="1 9">
        <name>heme</name>
        <dbReference type="ChEBI" id="CHEBI:30413"/>
    </cofactor>
</comment>
<dbReference type="InterPro" id="IPR050364">
    <property type="entry name" value="Cytochrome_P450_fung"/>
</dbReference>
<evidence type="ECO:0000313" key="11">
    <source>
        <dbReference type="EMBL" id="KAF7348906.1"/>
    </source>
</evidence>
<feature type="transmembrane region" description="Helical" evidence="10">
    <location>
        <begin position="6"/>
        <end position="23"/>
    </location>
</feature>
<dbReference type="Pfam" id="PF00067">
    <property type="entry name" value="p450"/>
    <property type="match status" value="1"/>
</dbReference>
<evidence type="ECO:0000313" key="12">
    <source>
        <dbReference type="Proteomes" id="UP000620124"/>
    </source>
</evidence>
<dbReference type="GO" id="GO:0004497">
    <property type="term" value="F:monooxygenase activity"/>
    <property type="evidence" value="ECO:0007669"/>
    <property type="project" value="UniProtKB-KW"/>
</dbReference>
<dbReference type="GO" id="GO:0020037">
    <property type="term" value="F:heme binding"/>
    <property type="evidence" value="ECO:0007669"/>
    <property type="project" value="InterPro"/>
</dbReference>
<accession>A0A8H6XYV5</accession>
<comment type="similarity">
    <text evidence="3">Belongs to the cytochrome P450 family.</text>
</comment>
<comment type="pathway">
    <text evidence="2">Secondary metabolite biosynthesis.</text>
</comment>
<keyword evidence="6" id="KW-0560">Oxidoreductase</keyword>
<evidence type="ECO:0000256" key="6">
    <source>
        <dbReference type="ARBA" id="ARBA00023002"/>
    </source>
</evidence>
<dbReference type="GO" id="GO:0005506">
    <property type="term" value="F:iron ion binding"/>
    <property type="evidence" value="ECO:0007669"/>
    <property type="project" value="InterPro"/>
</dbReference>
<dbReference type="InterPro" id="IPR002401">
    <property type="entry name" value="Cyt_P450_E_grp-I"/>
</dbReference>
<evidence type="ECO:0000256" key="9">
    <source>
        <dbReference type="PIRSR" id="PIRSR602401-1"/>
    </source>
</evidence>
<dbReference type="Gene3D" id="1.10.630.10">
    <property type="entry name" value="Cytochrome P450"/>
    <property type="match status" value="1"/>
</dbReference>
<dbReference type="InterPro" id="IPR001128">
    <property type="entry name" value="Cyt_P450"/>
</dbReference>
<dbReference type="PRINTS" id="PR00463">
    <property type="entry name" value="EP450I"/>
</dbReference>
<dbReference type="Proteomes" id="UP000620124">
    <property type="component" value="Unassembled WGS sequence"/>
</dbReference>
<evidence type="ECO:0000256" key="7">
    <source>
        <dbReference type="ARBA" id="ARBA00023004"/>
    </source>
</evidence>
<protein>
    <submittedName>
        <fullName evidence="11">Cytochrome P450</fullName>
    </submittedName>
</protein>
<keyword evidence="7 9" id="KW-0408">Iron</keyword>
<dbReference type="PANTHER" id="PTHR46300">
    <property type="entry name" value="P450, PUTATIVE (EUROFUNG)-RELATED-RELATED"/>
    <property type="match status" value="1"/>
</dbReference>
<proteinExistence type="inferred from homology"/>
<reference evidence="11" key="1">
    <citation type="submission" date="2020-05" db="EMBL/GenBank/DDBJ databases">
        <title>Mycena genomes resolve the evolution of fungal bioluminescence.</title>
        <authorList>
            <person name="Tsai I.J."/>
        </authorList>
    </citation>
    <scope>NUCLEOTIDE SEQUENCE</scope>
    <source>
        <strain evidence="11">CCC161011</strain>
    </source>
</reference>
<dbReference type="OrthoDB" id="2789670at2759"/>
<keyword evidence="4 9" id="KW-0349">Heme</keyword>
<evidence type="ECO:0000256" key="1">
    <source>
        <dbReference type="ARBA" id="ARBA00001971"/>
    </source>
</evidence>
<evidence type="ECO:0000256" key="2">
    <source>
        <dbReference type="ARBA" id="ARBA00005179"/>
    </source>
</evidence>
<gene>
    <name evidence="11" type="ORF">MVEN_01410900</name>
</gene>
<dbReference type="EMBL" id="JACAZI010000011">
    <property type="protein sequence ID" value="KAF7348906.1"/>
    <property type="molecule type" value="Genomic_DNA"/>
</dbReference>
<dbReference type="PANTHER" id="PTHR46300:SF5">
    <property type="entry name" value="CYTOCHROME P450"/>
    <property type="match status" value="1"/>
</dbReference>
<keyword evidence="12" id="KW-1185">Reference proteome</keyword>
<keyword evidence="10" id="KW-0472">Membrane</keyword>
<evidence type="ECO:0000256" key="5">
    <source>
        <dbReference type="ARBA" id="ARBA00022723"/>
    </source>
</evidence>
<keyword evidence="10" id="KW-0812">Transmembrane</keyword>
<evidence type="ECO:0000256" key="10">
    <source>
        <dbReference type="SAM" id="Phobius"/>
    </source>
</evidence>
<dbReference type="SUPFAM" id="SSF48264">
    <property type="entry name" value="Cytochrome P450"/>
    <property type="match status" value="1"/>
</dbReference>